<reference evidence="15 16" key="1">
    <citation type="submission" date="2019-09" db="EMBL/GenBank/DDBJ databases">
        <authorList>
            <person name="Chen X.-Y."/>
        </authorList>
    </citation>
    <scope>NUCLEOTIDE SEQUENCE [LARGE SCALE GENOMIC DNA]</scope>
    <source>
        <strain evidence="15 16">NY5</strain>
    </source>
</reference>
<keyword evidence="7" id="KW-0479">Metal-binding</keyword>
<keyword evidence="9 13" id="KW-1133">Transmembrane helix</keyword>
<dbReference type="GO" id="GO:0009055">
    <property type="term" value="F:electron transfer activity"/>
    <property type="evidence" value="ECO:0007669"/>
    <property type="project" value="InterPro"/>
</dbReference>
<evidence type="ECO:0000256" key="11">
    <source>
        <dbReference type="ARBA" id="ARBA00023136"/>
    </source>
</evidence>
<dbReference type="SUPFAM" id="SSF81342">
    <property type="entry name" value="Transmembrane di-heme cytochromes"/>
    <property type="match status" value="1"/>
</dbReference>
<comment type="subcellular location">
    <subcellularLocation>
        <location evidence="1">Cell membrane</location>
        <topology evidence="1">Multi-pass membrane protein</topology>
    </subcellularLocation>
</comment>
<evidence type="ECO:0000256" key="7">
    <source>
        <dbReference type="ARBA" id="ARBA00022723"/>
    </source>
</evidence>
<dbReference type="NCBIfam" id="TIGR02125">
    <property type="entry name" value="CytB-hydogenase"/>
    <property type="match status" value="1"/>
</dbReference>
<evidence type="ECO:0000256" key="13">
    <source>
        <dbReference type="SAM" id="Phobius"/>
    </source>
</evidence>
<evidence type="ECO:0000256" key="10">
    <source>
        <dbReference type="ARBA" id="ARBA00023004"/>
    </source>
</evidence>
<dbReference type="Pfam" id="PF01292">
    <property type="entry name" value="Ni_hydr_CYTB"/>
    <property type="match status" value="1"/>
</dbReference>
<evidence type="ECO:0000313" key="16">
    <source>
        <dbReference type="Proteomes" id="UP000323708"/>
    </source>
</evidence>
<keyword evidence="3" id="KW-0813">Transport</keyword>
<evidence type="ECO:0000256" key="8">
    <source>
        <dbReference type="ARBA" id="ARBA00022982"/>
    </source>
</evidence>
<dbReference type="PRINTS" id="PR00161">
    <property type="entry name" value="NIHGNASECYTB"/>
</dbReference>
<protein>
    <submittedName>
        <fullName evidence="15">Ni/Fe-hydrogenase, b-type cytochrome subunit</fullName>
    </submittedName>
</protein>
<feature type="domain" description="Cytochrome b561 bacterial/Ni-hydrogenase" evidence="14">
    <location>
        <begin position="34"/>
        <end position="240"/>
    </location>
</feature>
<keyword evidence="5" id="KW-0349">Heme</keyword>
<dbReference type="AlphaFoldDB" id="A0A5B0WRJ8"/>
<name>A0A5B0WRJ8_9GAMM</name>
<dbReference type="PANTHER" id="PTHR30485">
    <property type="entry name" value="NI/FE-HYDROGENASE 1 B-TYPE CYTOCHROME SUBUNIT"/>
    <property type="match status" value="1"/>
</dbReference>
<evidence type="ECO:0000256" key="9">
    <source>
        <dbReference type="ARBA" id="ARBA00022989"/>
    </source>
</evidence>
<feature type="transmembrane region" description="Helical" evidence="13">
    <location>
        <begin position="206"/>
        <end position="223"/>
    </location>
</feature>
<dbReference type="PROSITE" id="PS00883">
    <property type="entry name" value="NI_HGENASE_CYTB_2"/>
    <property type="match status" value="1"/>
</dbReference>
<dbReference type="InterPro" id="IPR016174">
    <property type="entry name" value="Di-haem_cyt_TM"/>
</dbReference>
<keyword evidence="11 13" id="KW-0472">Membrane</keyword>
<dbReference type="Gene3D" id="1.20.950.20">
    <property type="entry name" value="Transmembrane di-heme cytochromes, Chain C"/>
    <property type="match status" value="1"/>
</dbReference>
<dbReference type="FunFam" id="1.20.950.20:FF:000003">
    <property type="entry name" value="Ni/Fe-hydrogenase 1 b-type cytochrome subunit"/>
    <property type="match status" value="1"/>
</dbReference>
<gene>
    <name evidence="15" type="primary">cybH</name>
    <name evidence="15" type="ORF">F0M18_15080</name>
</gene>
<dbReference type="InterPro" id="IPR051542">
    <property type="entry name" value="Hydrogenase_cytochrome"/>
</dbReference>
<evidence type="ECO:0000256" key="2">
    <source>
        <dbReference type="ARBA" id="ARBA00008622"/>
    </source>
</evidence>
<keyword evidence="6 13" id="KW-0812">Transmembrane</keyword>
<dbReference type="InterPro" id="IPR000516">
    <property type="entry name" value="Ni-dep_Hydgase_cyt-B"/>
</dbReference>
<comment type="function">
    <text evidence="12">Probable b-type cytochrome.</text>
</comment>
<keyword evidence="16" id="KW-1185">Reference proteome</keyword>
<feature type="transmembrane region" description="Helical" evidence="13">
    <location>
        <begin position="152"/>
        <end position="174"/>
    </location>
</feature>
<evidence type="ECO:0000259" key="14">
    <source>
        <dbReference type="Pfam" id="PF01292"/>
    </source>
</evidence>
<evidence type="ECO:0000256" key="3">
    <source>
        <dbReference type="ARBA" id="ARBA00022448"/>
    </source>
</evidence>
<evidence type="ECO:0000256" key="12">
    <source>
        <dbReference type="ARBA" id="ARBA00056801"/>
    </source>
</evidence>
<proteinExistence type="inferred from homology"/>
<dbReference type="GO" id="GO:0022904">
    <property type="term" value="P:respiratory electron transport chain"/>
    <property type="evidence" value="ECO:0007669"/>
    <property type="project" value="InterPro"/>
</dbReference>
<keyword evidence="8" id="KW-0249">Electron transport</keyword>
<evidence type="ECO:0000256" key="1">
    <source>
        <dbReference type="ARBA" id="ARBA00004651"/>
    </source>
</evidence>
<dbReference type="GO" id="GO:0005506">
    <property type="term" value="F:iron ion binding"/>
    <property type="evidence" value="ECO:0007669"/>
    <property type="project" value="InterPro"/>
</dbReference>
<evidence type="ECO:0000256" key="4">
    <source>
        <dbReference type="ARBA" id="ARBA00022475"/>
    </source>
</evidence>
<evidence type="ECO:0000313" key="15">
    <source>
        <dbReference type="EMBL" id="KAA1189670.1"/>
    </source>
</evidence>
<accession>A0A5B0WRJ8</accession>
<evidence type="ECO:0000256" key="5">
    <source>
        <dbReference type="ARBA" id="ARBA00022617"/>
    </source>
</evidence>
<dbReference type="InterPro" id="IPR011577">
    <property type="entry name" value="Cyt_b561_bac/Ni-Hgenase"/>
</dbReference>
<sequence length="249" mass="28774">MTSSFESKPRPKGFLSAVVHHATEVQTPAAKIYVYEAPVRIWHWFNALCIVLLVITGYLIGKPLPSVEGEASELFVFGYIRLIHFAAGQILAIALLFRIGWAIIGNHHAHQLFLPPLWSAKWWREVWHEVRWYTFLERTPKKYVGHNPLAQLAMFFLFLLPLLNAVATGFALYAEGAGTDSMWYTLFGWVFTVYGDSMHVHTVHRLTMWVIVCFSLIHIYVAIREDIMSRQSLVSTMISGWRYFKDDRE</sequence>
<feature type="transmembrane region" description="Helical" evidence="13">
    <location>
        <begin position="82"/>
        <end position="104"/>
    </location>
</feature>
<dbReference type="EMBL" id="VTUX01000007">
    <property type="protein sequence ID" value="KAA1189670.1"/>
    <property type="molecule type" value="Genomic_DNA"/>
</dbReference>
<dbReference type="PANTHER" id="PTHR30485:SF0">
    <property type="entry name" value="NI_FE-HYDROGENASE 1 B-TYPE CYTOCHROME SUBUNIT-RELATED"/>
    <property type="match status" value="1"/>
</dbReference>
<dbReference type="Proteomes" id="UP000323708">
    <property type="component" value="Unassembled WGS sequence"/>
</dbReference>
<evidence type="ECO:0000256" key="6">
    <source>
        <dbReference type="ARBA" id="ARBA00022692"/>
    </source>
</evidence>
<keyword evidence="4" id="KW-1003">Cell membrane</keyword>
<comment type="caution">
    <text evidence="15">The sequence shown here is derived from an EMBL/GenBank/DDBJ whole genome shotgun (WGS) entry which is preliminary data.</text>
</comment>
<dbReference type="RefSeq" id="WP_149612280.1">
    <property type="nucleotide sequence ID" value="NZ_VTUX01000007.1"/>
</dbReference>
<dbReference type="GO" id="GO:0020037">
    <property type="term" value="F:heme binding"/>
    <property type="evidence" value="ECO:0007669"/>
    <property type="project" value="TreeGrafter"/>
</dbReference>
<comment type="similarity">
    <text evidence="2">Belongs to the HupC/HyaC/HydC family.</text>
</comment>
<organism evidence="15 16">
    <name type="scientific">Pseudohalioglobus sediminis</name>
    <dbReference type="NCBI Taxonomy" id="2606449"/>
    <lineage>
        <taxon>Bacteria</taxon>
        <taxon>Pseudomonadati</taxon>
        <taxon>Pseudomonadota</taxon>
        <taxon>Gammaproteobacteria</taxon>
        <taxon>Cellvibrionales</taxon>
        <taxon>Halieaceae</taxon>
        <taxon>Pseudohalioglobus</taxon>
    </lineage>
</organism>
<dbReference type="GO" id="GO:0005886">
    <property type="term" value="C:plasma membrane"/>
    <property type="evidence" value="ECO:0007669"/>
    <property type="project" value="UniProtKB-SubCell"/>
</dbReference>
<keyword evidence="10" id="KW-0408">Iron</keyword>
<feature type="transmembrane region" description="Helical" evidence="13">
    <location>
        <begin position="41"/>
        <end position="61"/>
    </location>
</feature>